<feature type="region of interest" description="Disordered" evidence="7">
    <location>
        <begin position="30"/>
        <end position="98"/>
    </location>
</feature>
<name>A0A830HN51_9CHLO</name>
<dbReference type="InterPro" id="IPR018456">
    <property type="entry name" value="PTR2_symporter_CS"/>
</dbReference>
<comment type="similarity">
    <text evidence="2 6">Belongs to the major facilitator superfamily. Proton-dependent oligopeptide transporter (POT/PTR) (TC 2.A.17) family.</text>
</comment>
<evidence type="ECO:0000256" key="4">
    <source>
        <dbReference type="ARBA" id="ARBA00022989"/>
    </source>
</evidence>
<organism evidence="9 10">
    <name type="scientific">Pycnococcus provasolii</name>
    <dbReference type="NCBI Taxonomy" id="41880"/>
    <lineage>
        <taxon>Eukaryota</taxon>
        <taxon>Viridiplantae</taxon>
        <taxon>Chlorophyta</taxon>
        <taxon>Pseudoscourfieldiophyceae</taxon>
        <taxon>Pseudoscourfieldiales</taxon>
        <taxon>Pycnococcaceae</taxon>
        <taxon>Pycnococcus</taxon>
    </lineage>
</organism>
<proteinExistence type="inferred from homology"/>
<dbReference type="SUPFAM" id="SSF103473">
    <property type="entry name" value="MFS general substrate transporter"/>
    <property type="match status" value="1"/>
</dbReference>
<keyword evidence="5 8" id="KW-0472">Membrane</keyword>
<dbReference type="GO" id="GO:0022857">
    <property type="term" value="F:transmembrane transporter activity"/>
    <property type="evidence" value="ECO:0007669"/>
    <property type="project" value="InterPro"/>
</dbReference>
<feature type="transmembrane region" description="Helical" evidence="8">
    <location>
        <begin position="670"/>
        <end position="691"/>
    </location>
</feature>
<accession>A0A830HN51</accession>
<feature type="transmembrane region" description="Helical" evidence="8">
    <location>
        <begin position="628"/>
        <end position="650"/>
    </location>
</feature>
<evidence type="ECO:0000256" key="3">
    <source>
        <dbReference type="ARBA" id="ARBA00022692"/>
    </source>
</evidence>
<evidence type="ECO:0000313" key="9">
    <source>
        <dbReference type="EMBL" id="GHP08342.1"/>
    </source>
</evidence>
<comment type="subcellular location">
    <subcellularLocation>
        <location evidence="1 6">Membrane</location>
        <topology evidence="1 6">Multi-pass membrane protein</topology>
    </subcellularLocation>
</comment>
<keyword evidence="3 6" id="KW-0812">Transmembrane</keyword>
<sequence length="903" mass="97443">MFPSLAGRIPAHCLAEKKIVEVPSFQNVQRRIPPPGKNSPILGSRHGPTWTCPREGTASASLSNQEREVLSASDFPGSSFLHQTSGRSMSSSASQEHVHVHGEVGGAVTGVVGVAPMREYSKPPRSPSPSSFSASPSSASPSSASPGSDAASAASFSPSFSPSTSLVPLPERTTAVSSPPPFIDSRLHGLHPVPEHTPVQQITGVGGGAPSSGFHETTAARTYRSASTDSESNVICTGYSSSEGEIGRTLSDPGHHHSEKGRTLYAVCPYILVNEFCERLCYYGLATNLVNYLVYVMDFDTQNASAAVNVWSGTCYLTPLLGAWLADSHWGRYKTIAIFSTIYAVGVVLLTASASWPNVGYPAADDDRKATWYQNLFLFGALGVVALGTGGIKPNVSAFGADQFDARNEQDVKDKVSFFSYFYLSVNIGSLISSTVIVTVQQNYSWPVGFSIPAFAMVASLAAFVMGRRKYKHKPVVQSPLTRVALVYYDALWHNRRASPLVEVDAQGALAPPPISSPNPPRSVLALRRRHLVATHHLRRANPKLWILRAVRGWGGRFSPRQVGEVYAIARLMPFFWTSVMYWTIYSQMQTLFVLQGNQLDRRVVLSVPSFLAPIFGRRAVHEWRYEALVPSATMSTFDTLIIIALLPLFDQLIYPLAARCNMPLTLLKRMGWGNIIAMLSMVAAGVLEIYRRERVLAGHTAPGGHGGAASDVNIMWQCIPLLLIGASEVLGSVGQMEFFYSESPASMRSCSMALQLVATALGSYAASLLLVAAKLVSGGTWVTPNLNKGNAEYYFFSLAGLMALNQLIFTVLAWRFDYTPSPETVDVMEADVTQPSITTPLLVDAEAATGEEVPHAAAMNIPTRGHFGAAALSASPQLPPESLTVQLYSPAFGGHLLPAEKR</sequence>
<reference evidence="9" key="1">
    <citation type="submission" date="2020-10" db="EMBL/GenBank/DDBJ databases">
        <title>Unveiling of a novel bifunctional photoreceptor, Dualchrome1, isolated from a cosmopolitan green alga.</title>
        <authorList>
            <person name="Suzuki S."/>
            <person name="Kawachi M."/>
        </authorList>
    </citation>
    <scope>NUCLEOTIDE SEQUENCE</scope>
    <source>
        <strain evidence="9">NIES 2893</strain>
    </source>
</reference>
<feature type="transmembrane region" description="Helical" evidence="8">
    <location>
        <begin position="794"/>
        <end position="815"/>
    </location>
</feature>
<evidence type="ECO:0000256" key="2">
    <source>
        <dbReference type="ARBA" id="ARBA00005982"/>
    </source>
</evidence>
<feature type="compositionally biased region" description="Low complexity" evidence="7">
    <location>
        <begin position="128"/>
        <end position="165"/>
    </location>
</feature>
<protein>
    <submittedName>
        <fullName evidence="9">Uncharacterized protein</fullName>
    </submittedName>
</protein>
<feature type="transmembrane region" description="Helical" evidence="8">
    <location>
        <begin position="336"/>
        <end position="356"/>
    </location>
</feature>
<dbReference type="GO" id="GO:0006857">
    <property type="term" value="P:oligopeptide transport"/>
    <property type="evidence" value="ECO:0007669"/>
    <property type="project" value="InterPro"/>
</dbReference>
<dbReference type="AlphaFoldDB" id="A0A830HN51"/>
<feature type="transmembrane region" description="Helical" evidence="8">
    <location>
        <begin position="566"/>
        <end position="584"/>
    </location>
</feature>
<keyword evidence="4 8" id="KW-1133">Transmembrane helix</keyword>
<dbReference type="PANTHER" id="PTHR11654">
    <property type="entry name" value="OLIGOPEPTIDE TRANSPORTER-RELATED"/>
    <property type="match status" value="1"/>
</dbReference>
<feature type="compositionally biased region" description="Polar residues" evidence="7">
    <location>
        <begin position="80"/>
        <end position="95"/>
    </location>
</feature>
<evidence type="ECO:0000313" key="10">
    <source>
        <dbReference type="Proteomes" id="UP000660262"/>
    </source>
</evidence>
<evidence type="ECO:0000256" key="7">
    <source>
        <dbReference type="SAM" id="MobiDB-lite"/>
    </source>
</evidence>
<dbReference type="Pfam" id="PF00854">
    <property type="entry name" value="PTR2"/>
    <property type="match status" value="2"/>
</dbReference>
<dbReference type="PROSITE" id="PS01023">
    <property type="entry name" value="PTR2_2"/>
    <property type="match status" value="1"/>
</dbReference>
<feature type="transmembrane region" description="Helical" evidence="8">
    <location>
        <begin position="754"/>
        <end position="774"/>
    </location>
</feature>
<keyword evidence="10" id="KW-1185">Reference proteome</keyword>
<dbReference type="InterPro" id="IPR000109">
    <property type="entry name" value="POT_fam"/>
</dbReference>
<feature type="region of interest" description="Disordered" evidence="7">
    <location>
        <begin position="118"/>
        <end position="179"/>
    </location>
</feature>
<keyword evidence="6" id="KW-0813">Transport</keyword>
<gene>
    <name evidence="9" type="ORF">PPROV_000708100</name>
</gene>
<feature type="transmembrane region" description="Helical" evidence="8">
    <location>
        <begin position="444"/>
        <end position="465"/>
    </location>
</feature>
<evidence type="ECO:0000256" key="1">
    <source>
        <dbReference type="ARBA" id="ARBA00004141"/>
    </source>
</evidence>
<evidence type="ECO:0000256" key="5">
    <source>
        <dbReference type="ARBA" id="ARBA00023136"/>
    </source>
</evidence>
<dbReference type="Gene3D" id="1.20.1250.20">
    <property type="entry name" value="MFS general substrate transporter like domains"/>
    <property type="match status" value="1"/>
</dbReference>
<dbReference type="Proteomes" id="UP000660262">
    <property type="component" value="Unassembled WGS sequence"/>
</dbReference>
<feature type="transmembrane region" description="Helical" evidence="8">
    <location>
        <begin position="416"/>
        <end position="438"/>
    </location>
</feature>
<dbReference type="InterPro" id="IPR036259">
    <property type="entry name" value="MFS_trans_sf"/>
</dbReference>
<dbReference type="OrthoDB" id="8904098at2759"/>
<dbReference type="EMBL" id="BNJQ01000020">
    <property type="protein sequence ID" value="GHP08342.1"/>
    <property type="molecule type" value="Genomic_DNA"/>
</dbReference>
<feature type="transmembrane region" description="Helical" evidence="8">
    <location>
        <begin position="376"/>
        <end position="396"/>
    </location>
</feature>
<evidence type="ECO:0000256" key="8">
    <source>
        <dbReference type="SAM" id="Phobius"/>
    </source>
</evidence>
<dbReference type="GO" id="GO:0016020">
    <property type="term" value="C:membrane"/>
    <property type="evidence" value="ECO:0007669"/>
    <property type="project" value="UniProtKB-SubCell"/>
</dbReference>
<comment type="caution">
    <text evidence="9">The sequence shown here is derived from an EMBL/GenBank/DDBJ whole genome shotgun (WGS) entry which is preliminary data.</text>
</comment>
<evidence type="ECO:0000256" key="6">
    <source>
        <dbReference type="RuleBase" id="RU003755"/>
    </source>
</evidence>